<dbReference type="InterPro" id="IPR009022">
    <property type="entry name" value="EFG_III"/>
</dbReference>
<dbReference type="Gene3D" id="3.30.70.240">
    <property type="match status" value="1"/>
</dbReference>
<dbReference type="PANTHER" id="PTHR43261:SF1">
    <property type="entry name" value="RIBOSOME-RELEASING FACTOR 2, MITOCHONDRIAL"/>
    <property type="match status" value="1"/>
</dbReference>
<dbReference type="Gene3D" id="3.30.70.870">
    <property type="entry name" value="Elongation Factor G (Translational Gtpase), domain 3"/>
    <property type="match status" value="1"/>
</dbReference>
<evidence type="ECO:0000256" key="4">
    <source>
        <dbReference type="ARBA" id="ARBA00023134"/>
    </source>
</evidence>
<sequence length="898" mass="98227">MVVSNGRVLRYSTLARSSKLHLQYYHGAFSSARRAFSSSPWRTSSLHTSADAQHAHKTRNIGIIAHIDAGKTTTTERMLYYSGHTRRIGDVDEGSTVTDFLPAERARGITIQSAAITFEWPPTEECASRRGDSTHSLQPRARFSHNINLIDTPGHADFTFEVRRSLRILDGAVCILDGVAGVEAQTEQVWHQAGEWKIPRITYVNKLDREGAAFGRTVREIGSRLNGWPAVCQIPWFEGGKGRFTGIGDVINLQGYLYPQGGDGKGVQQIPLSVLDKDYPELGTELKRARIALVELLSEHDEELVEAFFEMEEDHLAITPAQILDSLRRSLLLDDCSIIPVFAGASFRNIGVQPLLNAVNNLLPSPIERPDPEVSIGRACGGLSQLIKGELVIANASDASARSSKKTQQLKGAELGNTLQGCALAFKVVNDAKKGVLVYIRVYSGTIERNALLYNTNLQNSERAGTLLRMYASDSVPVQSLKAGEIGVIAGSKFARTGDTLISYSGNKAVPPEPLNLLQLRPINIPPPVFFAAIEPNSLREEKDMHEKLGLLLREDPSLQVTQDEDTGQTLLSGMGELHLEIAQDRLVNDLKANARMGKIAIGYRETLPKASKSITKSLEGDRAATKGKGACEALVEPWDQSDDKLSNTYESTSVLEQDGNLIIVQAPSLDKRGRPINSDNVSLPPHLSLTEIQTAYTNGALAALSRGPSYLYPLRNTKVTLTLRPEEHIFGIETTYASLTSAARLATIAAFKDATKEVPTSLMEPVMNVDISIDEASLGSIIQDISSTRGGQIVSLGDHEEDNAESSGGRKHIDIRKIYAPKDPFESSSSGIEEHTQVNPQRTVKAKVPLREMVGYLKHLRSMTGGRGTFVMSVDRFEKVTGQRERAVISELRGETL</sequence>
<dbReference type="InterPro" id="IPR041095">
    <property type="entry name" value="EFG_II"/>
</dbReference>
<evidence type="ECO:0000313" key="7">
    <source>
        <dbReference type="EMBL" id="KAK5052068.1"/>
    </source>
</evidence>
<dbReference type="PRINTS" id="PR00315">
    <property type="entry name" value="ELONGATNFCT"/>
</dbReference>
<dbReference type="PANTHER" id="PTHR43261">
    <property type="entry name" value="TRANSLATION ELONGATION FACTOR G-RELATED"/>
    <property type="match status" value="1"/>
</dbReference>
<dbReference type="RefSeq" id="XP_064706082.1">
    <property type="nucleotide sequence ID" value="XM_064846472.1"/>
</dbReference>
<accession>A0AAV9NDL4</accession>
<dbReference type="Pfam" id="PF00679">
    <property type="entry name" value="EFG_C"/>
    <property type="match status" value="1"/>
</dbReference>
<dbReference type="InterPro" id="IPR030851">
    <property type="entry name" value="EFG2"/>
</dbReference>
<dbReference type="NCBIfam" id="TIGR00231">
    <property type="entry name" value="small_GTP"/>
    <property type="match status" value="1"/>
</dbReference>
<dbReference type="SUPFAM" id="SSF54980">
    <property type="entry name" value="EF-G C-terminal domain-like"/>
    <property type="match status" value="2"/>
</dbReference>
<dbReference type="Gene3D" id="3.40.50.300">
    <property type="entry name" value="P-loop containing nucleotide triphosphate hydrolases"/>
    <property type="match status" value="1"/>
</dbReference>
<evidence type="ECO:0000256" key="1">
    <source>
        <dbReference type="ARBA" id="ARBA00022741"/>
    </source>
</evidence>
<dbReference type="Gene3D" id="2.40.30.10">
    <property type="entry name" value="Translation factors"/>
    <property type="match status" value="1"/>
</dbReference>
<dbReference type="Pfam" id="PF22042">
    <property type="entry name" value="EF-G_D2"/>
    <property type="match status" value="1"/>
</dbReference>
<dbReference type="FunFam" id="3.30.70.870:FF:000007">
    <property type="entry name" value="Ribosome-releasing factor 2, mitochondrial"/>
    <property type="match status" value="1"/>
</dbReference>
<dbReference type="GO" id="GO:0032790">
    <property type="term" value="P:ribosome disassembly"/>
    <property type="evidence" value="ECO:0007669"/>
    <property type="project" value="UniProtKB-UniRule"/>
</dbReference>
<dbReference type="InterPro" id="IPR000795">
    <property type="entry name" value="T_Tr_GTP-bd_dom"/>
</dbReference>
<dbReference type="InterPro" id="IPR031157">
    <property type="entry name" value="G_TR_CS"/>
</dbReference>
<dbReference type="InterPro" id="IPR000640">
    <property type="entry name" value="EFG_V-like"/>
</dbReference>
<organism evidence="7 8">
    <name type="scientific">Exophiala bonariae</name>
    <dbReference type="NCBI Taxonomy" id="1690606"/>
    <lineage>
        <taxon>Eukaryota</taxon>
        <taxon>Fungi</taxon>
        <taxon>Dikarya</taxon>
        <taxon>Ascomycota</taxon>
        <taxon>Pezizomycotina</taxon>
        <taxon>Eurotiomycetes</taxon>
        <taxon>Chaetothyriomycetidae</taxon>
        <taxon>Chaetothyriales</taxon>
        <taxon>Herpotrichiellaceae</taxon>
        <taxon>Exophiala</taxon>
    </lineage>
</organism>
<comment type="function">
    <text evidence="5">Mitochondrial GTPase that mediates the disassembly of ribosomes from messenger RNA at the termination of mitochondrial protein biosynthesis. Not involved in the GTP-dependent ribosomal translocation step during translation elongation.</text>
</comment>
<dbReference type="CDD" id="cd16262">
    <property type="entry name" value="EFG_III"/>
    <property type="match status" value="1"/>
</dbReference>
<dbReference type="InterPro" id="IPR053905">
    <property type="entry name" value="EF-G-like_DII"/>
</dbReference>
<protein>
    <recommendedName>
        <fullName evidence="5">Ribosome-releasing factor 2, mitochondrial</fullName>
        <shortName evidence="5">RRF2mt</shortName>
    </recommendedName>
    <alternativeName>
        <fullName evidence="5">Elongation factor G 2, mitochondrial</fullName>
        <shortName evidence="5">EF-G2mt</shortName>
        <shortName evidence="5">mEF-G 2</shortName>
    </alternativeName>
</protein>
<dbReference type="GeneID" id="89971071"/>
<dbReference type="SMART" id="SM00838">
    <property type="entry name" value="EFG_C"/>
    <property type="match status" value="1"/>
</dbReference>
<proteinExistence type="inferred from homology"/>
<evidence type="ECO:0000259" key="6">
    <source>
        <dbReference type="PROSITE" id="PS51722"/>
    </source>
</evidence>
<dbReference type="SUPFAM" id="SSF50447">
    <property type="entry name" value="Translation proteins"/>
    <property type="match status" value="1"/>
</dbReference>
<feature type="binding site" evidence="5">
    <location>
        <begin position="65"/>
        <end position="72"/>
    </location>
    <ligand>
        <name>GTP</name>
        <dbReference type="ChEBI" id="CHEBI:37565"/>
    </ligand>
</feature>
<feature type="binding site" evidence="5">
    <location>
        <begin position="151"/>
        <end position="155"/>
    </location>
    <ligand>
        <name>GTP</name>
        <dbReference type="ChEBI" id="CHEBI:37565"/>
    </ligand>
</feature>
<dbReference type="InterPro" id="IPR009000">
    <property type="entry name" value="Transl_B-barrel_sf"/>
</dbReference>
<dbReference type="GO" id="GO:0003924">
    <property type="term" value="F:GTPase activity"/>
    <property type="evidence" value="ECO:0007669"/>
    <property type="project" value="UniProtKB-UniRule"/>
</dbReference>
<gene>
    <name evidence="5 7" type="primary">MEF2</name>
    <name evidence="7" type="ORF">LTR84_002872</name>
</gene>
<dbReference type="GO" id="GO:0032543">
    <property type="term" value="P:mitochondrial translation"/>
    <property type="evidence" value="ECO:0007669"/>
    <property type="project" value="UniProtKB-UniRule"/>
</dbReference>
<evidence type="ECO:0000256" key="5">
    <source>
        <dbReference type="HAMAP-Rule" id="MF_03059"/>
    </source>
</evidence>
<keyword evidence="8" id="KW-1185">Reference proteome</keyword>
<dbReference type="GO" id="GO:0005759">
    <property type="term" value="C:mitochondrial matrix"/>
    <property type="evidence" value="ECO:0007669"/>
    <property type="project" value="UniProtKB-ARBA"/>
</dbReference>
<name>A0AAV9NDL4_9EURO</name>
<dbReference type="EMBL" id="JAVRRD010000014">
    <property type="protein sequence ID" value="KAK5052068.1"/>
    <property type="molecule type" value="Genomic_DNA"/>
</dbReference>
<dbReference type="FunFam" id="3.40.50.300:FF:000514">
    <property type="entry name" value="Ribosome-releasing factor 2, mitochondrial"/>
    <property type="match status" value="1"/>
</dbReference>
<keyword evidence="3 5" id="KW-0496">Mitochondrion</keyword>
<dbReference type="HAMAP" id="MF_03059">
    <property type="entry name" value="mEF_G_2"/>
    <property type="match status" value="1"/>
</dbReference>
<dbReference type="FunFam" id="2.40.30.10:FF:000106">
    <property type="entry name" value="Ribosome-releasing factor 2, mitochondrial"/>
    <property type="match status" value="1"/>
</dbReference>
<keyword evidence="4 5" id="KW-0342">GTP-binding</keyword>
<feature type="binding site" evidence="5">
    <location>
        <begin position="205"/>
        <end position="208"/>
    </location>
    <ligand>
        <name>GTP</name>
        <dbReference type="ChEBI" id="CHEBI:37565"/>
    </ligand>
</feature>
<evidence type="ECO:0000313" key="8">
    <source>
        <dbReference type="Proteomes" id="UP001358417"/>
    </source>
</evidence>
<comment type="similarity">
    <text evidence="5">Belongs to the TRAFAC class translation factor GTPase superfamily. Classic translation factor GTPase family. EF-G/EF-2 subfamily.</text>
</comment>
<dbReference type="PROSITE" id="PS51722">
    <property type="entry name" value="G_TR_2"/>
    <property type="match status" value="1"/>
</dbReference>
<evidence type="ECO:0000256" key="3">
    <source>
        <dbReference type="ARBA" id="ARBA00023128"/>
    </source>
</evidence>
<evidence type="ECO:0000256" key="2">
    <source>
        <dbReference type="ARBA" id="ARBA00022917"/>
    </source>
</evidence>
<reference evidence="7 8" key="1">
    <citation type="submission" date="2023-08" db="EMBL/GenBank/DDBJ databases">
        <title>Black Yeasts Isolated from many extreme environments.</title>
        <authorList>
            <person name="Coleine C."/>
            <person name="Stajich J.E."/>
            <person name="Selbmann L."/>
        </authorList>
    </citation>
    <scope>NUCLEOTIDE SEQUENCE [LARGE SCALE GENOMIC DNA]</scope>
    <source>
        <strain evidence="7 8">CCFEE 5792</strain>
    </source>
</reference>
<dbReference type="SUPFAM" id="SSF52540">
    <property type="entry name" value="P-loop containing nucleoside triphosphate hydrolases"/>
    <property type="match status" value="1"/>
</dbReference>
<dbReference type="InterPro" id="IPR035649">
    <property type="entry name" value="EFG_V"/>
</dbReference>
<dbReference type="CDD" id="cd03713">
    <property type="entry name" value="EFG_mtEFG_C"/>
    <property type="match status" value="1"/>
</dbReference>
<keyword evidence="1 5" id="KW-0547">Nucleotide-binding</keyword>
<dbReference type="InterPro" id="IPR035647">
    <property type="entry name" value="EFG_III/V"/>
</dbReference>
<feature type="domain" description="Tr-type G" evidence="6">
    <location>
        <begin position="56"/>
        <end position="367"/>
    </location>
</feature>
<dbReference type="InterPro" id="IPR027417">
    <property type="entry name" value="P-loop_NTPase"/>
</dbReference>
<comment type="caution">
    <text evidence="7">The sequence shown here is derived from an EMBL/GenBank/DDBJ whole genome shotgun (WGS) entry which is preliminary data.</text>
</comment>
<dbReference type="Proteomes" id="UP001358417">
    <property type="component" value="Unassembled WGS sequence"/>
</dbReference>
<dbReference type="InterPro" id="IPR005225">
    <property type="entry name" value="Small_GTP-bd"/>
</dbReference>
<keyword evidence="2 5" id="KW-0648">Protein biosynthesis</keyword>
<dbReference type="Pfam" id="PF00009">
    <property type="entry name" value="GTP_EFTU"/>
    <property type="match status" value="1"/>
</dbReference>
<dbReference type="GO" id="GO:0005525">
    <property type="term" value="F:GTP binding"/>
    <property type="evidence" value="ECO:0007669"/>
    <property type="project" value="UniProtKB-UniRule"/>
</dbReference>
<dbReference type="Pfam" id="PF14492">
    <property type="entry name" value="EFG_III"/>
    <property type="match status" value="1"/>
</dbReference>
<dbReference type="PROSITE" id="PS00301">
    <property type="entry name" value="G_TR_1"/>
    <property type="match status" value="1"/>
</dbReference>
<dbReference type="AlphaFoldDB" id="A0AAV9NDL4"/>
<comment type="subcellular location">
    <subcellularLocation>
        <location evidence="5">Mitochondrion</location>
    </subcellularLocation>
</comment>